<feature type="domain" description="CENP-V/GFA" evidence="5">
    <location>
        <begin position="3"/>
        <end position="117"/>
    </location>
</feature>
<evidence type="ECO:0000256" key="1">
    <source>
        <dbReference type="ARBA" id="ARBA00005495"/>
    </source>
</evidence>
<keyword evidence="3" id="KW-0862">Zinc</keyword>
<evidence type="ECO:0000313" key="7">
    <source>
        <dbReference type="Proteomes" id="UP000596252"/>
    </source>
</evidence>
<accession>A0ABX7G7F9</accession>
<dbReference type="SUPFAM" id="SSF51316">
    <property type="entry name" value="Mss4-like"/>
    <property type="match status" value="1"/>
</dbReference>
<organism evidence="6 7">
    <name type="scientific">Shewanella litorisediminis</name>
    <dbReference type="NCBI Taxonomy" id="1173586"/>
    <lineage>
        <taxon>Bacteria</taxon>
        <taxon>Pseudomonadati</taxon>
        <taxon>Pseudomonadota</taxon>
        <taxon>Gammaproteobacteria</taxon>
        <taxon>Alteromonadales</taxon>
        <taxon>Shewanellaceae</taxon>
        <taxon>Shewanella</taxon>
    </lineage>
</organism>
<sequence length="133" mass="15023">MTTQGGCHCGNIRYQLSADPFDADYCHCLDCQKTTGAPFGAWMDFKVDEITWLGAPIKEYASSDSIRRGFCPDCGCTLSYRSTQYPDYLTLSICSLDDASGISPKYHIHTQRQQPWLKISDNCPRYLRCRSEG</sequence>
<dbReference type="InterPro" id="IPR011057">
    <property type="entry name" value="Mss4-like_sf"/>
</dbReference>
<dbReference type="Proteomes" id="UP000596252">
    <property type="component" value="Chromosome"/>
</dbReference>
<evidence type="ECO:0000256" key="2">
    <source>
        <dbReference type="ARBA" id="ARBA00022723"/>
    </source>
</evidence>
<dbReference type="Gene3D" id="3.90.1590.10">
    <property type="entry name" value="glutathione-dependent formaldehyde- activating enzyme (gfa)"/>
    <property type="match status" value="1"/>
</dbReference>
<dbReference type="PANTHER" id="PTHR33337:SF40">
    <property type="entry name" value="CENP-V_GFA DOMAIN-CONTAINING PROTEIN-RELATED"/>
    <property type="match status" value="1"/>
</dbReference>
<dbReference type="InterPro" id="IPR006913">
    <property type="entry name" value="CENP-V/GFA"/>
</dbReference>
<evidence type="ECO:0000259" key="5">
    <source>
        <dbReference type="PROSITE" id="PS51891"/>
    </source>
</evidence>
<keyword evidence="2" id="KW-0479">Metal-binding</keyword>
<dbReference type="PROSITE" id="PS51891">
    <property type="entry name" value="CENP_V_GFA"/>
    <property type="match status" value="1"/>
</dbReference>
<dbReference type="RefSeq" id="WP_203326695.1">
    <property type="nucleotide sequence ID" value="NZ_CP069213.1"/>
</dbReference>
<comment type="similarity">
    <text evidence="1">Belongs to the Gfa family.</text>
</comment>
<proteinExistence type="inferred from homology"/>
<dbReference type="PANTHER" id="PTHR33337">
    <property type="entry name" value="GFA DOMAIN-CONTAINING PROTEIN"/>
    <property type="match status" value="1"/>
</dbReference>
<name>A0ABX7G7F9_9GAMM</name>
<keyword evidence="4" id="KW-0456">Lyase</keyword>
<gene>
    <name evidence="6" type="ORF">JQC75_06935</name>
</gene>
<protein>
    <submittedName>
        <fullName evidence="6">GFA family protein</fullName>
    </submittedName>
</protein>
<reference evidence="6 7" key="1">
    <citation type="journal article" date="2012" name="Antonie Van Leeuwenhoek">
        <title>Shewanella litorisediminis sp. nov., a gammaproteobacterium isolated from a tidal flat sediment.</title>
        <authorList>
            <person name="Lee M.H."/>
            <person name="Yoon J.H."/>
        </authorList>
    </citation>
    <scope>NUCLEOTIDE SEQUENCE [LARGE SCALE GENOMIC DNA]</scope>
    <source>
        <strain evidence="6 7">SMK1-12</strain>
    </source>
</reference>
<keyword evidence="7" id="KW-1185">Reference proteome</keyword>
<dbReference type="EMBL" id="CP069213">
    <property type="protein sequence ID" value="QRH03132.1"/>
    <property type="molecule type" value="Genomic_DNA"/>
</dbReference>
<evidence type="ECO:0000256" key="3">
    <source>
        <dbReference type="ARBA" id="ARBA00022833"/>
    </source>
</evidence>
<dbReference type="Pfam" id="PF04828">
    <property type="entry name" value="GFA"/>
    <property type="match status" value="1"/>
</dbReference>
<evidence type="ECO:0000313" key="6">
    <source>
        <dbReference type="EMBL" id="QRH03132.1"/>
    </source>
</evidence>
<evidence type="ECO:0000256" key="4">
    <source>
        <dbReference type="ARBA" id="ARBA00023239"/>
    </source>
</evidence>